<reference evidence="1 2" key="1">
    <citation type="submission" date="2023-01" db="EMBL/GenBank/DDBJ databases">
        <title>Analysis of 21 Apiospora genomes using comparative genomics revels a genus with tremendous synthesis potential of carbohydrate active enzymes and secondary metabolites.</title>
        <authorList>
            <person name="Sorensen T."/>
        </authorList>
    </citation>
    <scope>NUCLEOTIDE SEQUENCE [LARGE SCALE GENOMIC DNA]</scope>
    <source>
        <strain evidence="1 2">CBS 135458</strain>
    </source>
</reference>
<dbReference type="Proteomes" id="UP001480595">
    <property type="component" value="Unassembled WGS sequence"/>
</dbReference>
<keyword evidence="2" id="KW-1185">Reference proteome</keyword>
<proteinExistence type="predicted"/>
<protein>
    <submittedName>
        <fullName evidence="1">Uncharacterized protein</fullName>
    </submittedName>
</protein>
<dbReference type="EMBL" id="JAQQWL010000007">
    <property type="protein sequence ID" value="KAK8064390.1"/>
    <property type="molecule type" value="Genomic_DNA"/>
</dbReference>
<dbReference type="RefSeq" id="XP_066715379.1">
    <property type="nucleotide sequence ID" value="XM_066858437.1"/>
</dbReference>
<sequence>MGQGVFRIPQRGASSGDEWQIYGVAAQSRTIAILKLFLGHSLSSGSGGFDPYAVRGDLETFKLVFPSAPQRGVEFGIARPQRLRVHHLAPRRQQGGPKARSGKRNPEVYEYLSNA</sequence>
<dbReference type="GeneID" id="92091500"/>
<evidence type="ECO:0000313" key="2">
    <source>
        <dbReference type="Proteomes" id="UP001480595"/>
    </source>
</evidence>
<gene>
    <name evidence="1" type="ORF">PG994_007028</name>
</gene>
<organism evidence="1 2">
    <name type="scientific">Apiospora phragmitis</name>
    <dbReference type="NCBI Taxonomy" id="2905665"/>
    <lineage>
        <taxon>Eukaryota</taxon>
        <taxon>Fungi</taxon>
        <taxon>Dikarya</taxon>
        <taxon>Ascomycota</taxon>
        <taxon>Pezizomycotina</taxon>
        <taxon>Sordariomycetes</taxon>
        <taxon>Xylariomycetidae</taxon>
        <taxon>Amphisphaeriales</taxon>
        <taxon>Apiosporaceae</taxon>
        <taxon>Apiospora</taxon>
    </lineage>
</organism>
<evidence type="ECO:0000313" key="1">
    <source>
        <dbReference type="EMBL" id="KAK8064390.1"/>
    </source>
</evidence>
<name>A0ABR1UZP0_9PEZI</name>
<accession>A0ABR1UZP0</accession>
<comment type="caution">
    <text evidence="1">The sequence shown here is derived from an EMBL/GenBank/DDBJ whole genome shotgun (WGS) entry which is preliminary data.</text>
</comment>